<organism evidence="3 4">
    <name type="scientific">Dreissena polymorpha</name>
    <name type="common">Zebra mussel</name>
    <name type="synonym">Mytilus polymorpha</name>
    <dbReference type="NCBI Taxonomy" id="45954"/>
    <lineage>
        <taxon>Eukaryota</taxon>
        <taxon>Metazoa</taxon>
        <taxon>Spiralia</taxon>
        <taxon>Lophotrochozoa</taxon>
        <taxon>Mollusca</taxon>
        <taxon>Bivalvia</taxon>
        <taxon>Autobranchia</taxon>
        <taxon>Heteroconchia</taxon>
        <taxon>Euheterodonta</taxon>
        <taxon>Imparidentia</taxon>
        <taxon>Neoheterodontei</taxon>
        <taxon>Myida</taxon>
        <taxon>Dreissenoidea</taxon>
        <taxon>Dreissenidae</taxon>
        <taxon>Dreissena</taxon>
    </lineage>
</organism>
<reference evidence="3" key="2">
    <citation type="submission" date="2020-11" db="EMBL/GenBank/DDBJ databases">
        <authorList>
            <person name="McCartney M.A."/>
            <person name="Auch B."/>
            <person name="Kono T."/>
            <person name="Mallez S."/>
            <person name="Becker A."/>
            <person name="Gohl D.M."/>
            <person name="Silverstein K.A.T."/>
            <person name="Koren S."/>
            <person name="Bechman K.B."/>
            <person name="Herman A."/>
            <person name="Abrahante J.E."/>
            <person name="Garbe J."/>
        </authorList>
    </citation>
    <scope>NUCLEOTIDE SEQUENCE</scope>
    <source>
        <strain evidence="3">Duluth1</strain>
        <tissue evidence="3">Whole animal</tissue>
    </source>
</reference>
<keyword evidence="1" id="KW-0732">Signal</keyword>
<comment type="caution">
    <text evidence="3">The sequence shown here is derived from an EMBL/GenBank/DDBJ whole genome shotgun (WGS) entry which is preliminary data.</text>
</comment>
<dbReference type="SUPFAM" id="SSF57603">
    <property type="entry name" value="FnI-like domain"/>
    <property type="match status" value="1"/>
</dbReference>
<proteinExistence type="predicted"/>
<evidence type="ECO:0000313" key="4">
    <source>
        <dbReference type="Proteomes" id="UP000828390"/>
    </source>
</evidence>
<dbReference type="AlphaFoldDB" id="A0A9D3YDD5"/>
<keyword evidence="4" id="KW-1185">Reference proteome</keyword>
<dbReference type="Gene3D" id="2.10.70.10">
    <property type="entry name" value="Complement Module, domain 1"/>
    <property type="match status" value="1"/>
</dbReference>
<dbReference type="InterPro" id="IPR001007">
    <property type="entry name" value="VWF_dom"/>
</dbReference>
<protein>
    <recommendedName>
        <fullName evidence="2">VWFC domain-containing protein</fullName>
    </recommendedName>
</protein>
<gene>
    <name evidence="3" type="ORF">DPMN_085817</name>
</gene>
<sequence>MLLQLSLACAFLVGCFTKAPLVSDCSLVRCMAPACTDPYTPPGQCCPICPLSGCVVESVHYKEGANVPSKSTHPCEVCYCYDGSVMCAWMMCLNCVGQIPPGQCCPVCESGPSGVE</sequence>
<feature type="signal peptide" evidence="1">
    <location>
        <begin position="1"/>
        <end position="17"/>
    </location>
</feature>
<evidence type="ECO:0000313" key="3">
    <source>
        <dbReference type="EMBL" id="KAH3698298.1"/>
    </source>
</evidence>
<evidence type="ECO:0000256" key="1">
    <source>
        <dbReference type="SAM" id="SignalP"/>
    </source>
</evidence>
<name>A0A9D3YDD5_DREPO</name>
<dbReference type="OrthoDB" id="6125989at2759"/>
<feature type="domain" description="VWFC" evidence="2">
    <location>
        <begin position="52"/>
        <end position="109"/>
    </location>
</feature>
<dbReference type="EMBL" id="JAIWYP010000016">
    <property type="protein sequence ID" value="KAH3698298.1"/>
    <property type="molecule type" value="Genomic_DNA"/>
</dbReference>
<dbReference type="Proteomes" id="UP000828390">
    <property type="component" value="Unassembled WGS sequence"/>
</dbReference>
<accession>A0A9D3YDD5</accession>
<evidence type="ECO:0000259" key="2">
    <source>
        <dbReference type="PROSITE" id="PS50184"/>
    </source>
</evidence>
<dbReference type="PROSITE" id="PS50184">
    <property type="entry name" value="VWFC_2"/>
    <property type="match status" value="1"/>
</dbReference>
<reference evidence="3" key="1">
    <citation type="journal article" date="2019" name="bioRxiv">
        <title>The Genome of the Zebra Mussel, Dreissena polymorpha: A Resource for Invasive Species Research.</title>
        <authorList>
            <person name="McCartney M.A."/>
            <person name="Auch B."/>
            <person name="Kono T."/>
            <person name="Mallez S."/>
            <person name="Zhang Y."/>
            <person name="Obille A."/>
            <person name="Becker A."/>
            <person name="Abrahante J.E."/>
            <person name="Garbe J."/>
            <person name="Badalamenti J.P."/>
            <person name="Herman A."/>
            <person name="Mangelson H."/>
            <person name="Liachko I."/>
            <person name="Sullivan S."/>
            <person name="Sone E.D."/>
            <person name="Koren S."/>
            <person name="Silverstein K.A.T."/>
            <person name="Beckman K.B."/>
            <person name="Gohl D.M."/>
        </authorList>
    </citation>
    <scope>NUCLEOTIDE SEQUENCE</scope>
    <source>
        <strain evidence="3">Duluth1</strain>
        <tissue evidence="3">Whole animal</tissue>
    </source>
</reference>
<feature type="chain" id="PRO_5039447019" description="VWFC domain-containing protein" evidence="1">
    <location>
        <begin position="18"/>
        <end position="116"/>
    </location>
</feature>